<sequence length="240" mass="27181">MRLTANLAQGRYQYSCDGRIMPVQDDWQLGRDEQDRQLLISRRLVGEQGHGIEVRALMDAGLVTECRVTWKDEVDEVNAHYRLVPDNGQPPHMGNPMEAEWTGPNGLQQSLIEGHNRLLFPLMRIFMGPLLLRLCDMEFGCEVVAPDIVDPSQRGKLLAPRVSHRRATIMPGDANIQGVHDLGPDITVFSYQGDEAERDAHCFVDPRGVLVGYDWPSSTGRLWQVRLRDLEWAPELKSLC</sequence>
<dbReference type="Proteomes" id="UP000563601">
    <property type="component" value="Unassembled WGS sequence"/>
</dbReference>
<dbReference type="RefSeq" id="WP_237567668.1">
    <property type="nucleotide sequence ID" value="NZ_CP047491.1"/>
</dbReference>
<evidence type="ECO:0000313" key="1">
    <source>
        <dbReference type="EMBL" id="MBB5212098.1"/>
    </source>
</evidence>
<comment type="caution">
    <text evidence="1">The sequence shown here is derived from an EMBL/GenBank/DDBJ whole genome shotgun (WGS) entry which is preliminary data.</text>
</comment>
<name>A0AA89PDI5_9GAMM</name>
<evidence type="ECO:0000313" key="2">
    <source>
        <dbReference type="Proteomes" id="UP000563601"/>
    </source>
</evidence>
<dbReference type="AlphaFoldDB" id="A0AA89PDI5"/>
<dbReference type="EMBL" id="JACHHR010000003">
    <property type="protein sequence ID" value="MBB5212098.1"/>
    <property type="molecule type" value="Genomic_DNA"/>
</dbReference>
<organism evidence="1 2">
    <name type="scientific">Microbulbifer hydrolyticus</name>
    <dbReference type="NCBI Taxonomy" id="48074"/>
    <lineage>
        <taxon>Bacteria</taxon>
        <taxon>Pseudomonadati</taxon>
        <taxon>Pseudomonadota</taxon>
        <taxon>Gammaproteobacteria</taxon>
        <taxon>Cellvibrionales</taxon>
        <taxon>Microbulbiferaceae</taxon>
        <taxon>Microbulbifer</taxon>
    </lineage>
</organism>
<protein>
    <submittedName>
        <fullName evidence="1">Uncharacterized protein</fullName>
    </submittedName>
</protein>
<accession>A0AA89PDI5</accession>
<reference evidence="1 2" key="1">
    <citation type="submission" date="2020-08" db="EMBL/GenBank/DDBJ databases">
        <title>Genomic Encyclopedia of Type Strains, Phase IV (KMG-IV): sequencing the most valuable type-strain genomes for metagenomic binning, comparative biology and taxonomic classification.</title>
        <authorList>
            <person name="Goeker M."/>
        </authorList>
    </citation>
    <scope>NUCLEOTIDE SEQUENCE [LARGE SCALE GENOMIC DNA]</scope>
    <source>
        <strain evidence="1 2">DSM 11525</strain>
    </source>
</reference>
<gene>
    <name evidence="1" type="ORF">HNQ53_002323</name>
</gene>
<proteinExistence type="predicted"/>